<organism evidence="2 3">
    <name type="scientific">Adineta ricciae</name>
    <name type="common">Rotifer</name>
    <dbReference type="NCBI Taxonomy" id="249248"/>
    <lineage>
        <taxon>Eukaryota</taxon>
        <taxon>Metazoa</taxon>
        <taxon>Spiralia</taxon>
        <taxon>Gnathifera</taxon>
        <taxon>Rotifera</taxon>
        <taxon>Eurotatoria</taxon>
        <taxon>Bdelloidea</taxon>
        <taxon>Adinetida</taxon>
        <taxon>Adinetidae</taxon>
        <taxon>Adineta</taxon>
    </lineage>
</organism>
<keyword evidence="3" id="KW-1185">Reference proteome</keyword>
<feature type="transmembrane region" description="Helical" evidence="1">
    <location>
        <begin position="65"/>
        <end position="88"/>
    </location>
</feature>
<feature type="transmembrane region" description="Helical" evidence="1">
    <location>
        <begin position="135"/>
        <end position="157"/>
    </location>
</feature>
<evidence type="ECO:0000313" key="3">
    <source>
        <dbReference type="Proteomes" id="UP000663828"/>
    </source>
</evidence>
<evidence type="ECO:0000313" key="2">
    <source>
        <dbReference type="EMBL" id="CAF1145659.1"/>
    </source>
</evidence>
<keyword evidence="1" id="KW-0812">Transmembrane</keyword>
<keyword evidence="1" id="KW-1133">Transmembrane helix</keyword>
<keyword evidence="1" id="KW-0472">Membrane</keyword>
<dbReference type="EMBL" id="CAJNOR010001452">
    <property type="protein sequence ID" value="CAF1145659.1"/>
    <property type="molecule type" value="Genomic_DNA"/>
</dbReference>
<dbReference type="AlphaFoldDB" id="A0A814SJE8"/>
<gene>
    <name evidence="2" type="ORF">XAT740_LOCUS20667</name>
</gene>
<comment type="caution">
    <text evidence="2">The sequence shown here is derived from an EMBL/GenBank/DDBJ whole genome shotgun (WGS) entry which is preliminary data.</text>
</comment>
<dbReference type="Proteomes" id="UP000663828">
    <property type="component" value="Unassembled WGS sequence"/>
</dbReference>
<name>A0A814SJE8_ADIRI</name>
<evidence type="ECO:0000256" key="1">
    <source>
        <dbReference type="SAM" id="Phobius"/>
    </source>
</evidence>
<sequence length="178" mass="20014">MVFNDQKGTMDKIDDEIHYPSISSVGEVTRTRKILLLLISFQLVLTLICSIATLYTYIFGLSLTFQSFIPIILFLLFFTCLIYIVGLVAVDRYIANSIFVFIKLMIIDLILVYLTIGLCFILPLCKEKYTTGGIIPAMIIAISYLMVFSGISFLPAFTIRYSQKLAELLTGSDYVAGK</sequence>
<protein>
    <submittedName>
        <fullName evidence="2">Uncharacterized protein</fullName>
    </submittedName>
</protein>
<proteinExistence type="predicted"/>
<accession>A0A814SJE8</accession>
<feature type="transmembrane region" description="Helical" evidence="1">
    <location>
        <begin position="100"/>
        <end position="123"/>
    </location>
</feature>
<reference evidence="2" key="1">
    <citation type="submission" date="2021-02" db="EMBL/GenBank/DDBJ databases">
        <authorList>
            <person name="Nowell W R."/>
        </authorList>
    </citation>
    <scope>NUCLEOTIDE SEQUENCE</scope>
</reference>
<feature type="transmembrane region" description="Helical" evidence="1">
    <location>
        <begin position="34"/>
        <end position="59"/>
    </location>
</feature>